<dbReference type="Proteomes" id="UP001501822">
    <property type="component" value="Unassembled WGS sequence"/>
</dbReference>
<dbReference type="InterPro" id="IPR050966">
    <property type="entry name" value="Glutamyl_endopeptidase"/>
</dbReference>
<evidence type="ECO:0000256" key="3">
    <source>
        <dbReference type="SAM" id="SignalP"/>
    </source>
</evidence>
<evidence type="ECO:0000313" key="4">
    <source>
        <dbReference type="EMBL" id="GAA0345705.1"/>
    </source>
</evidence>
<accession>A0ABN0WSL9</accession>
<feature type="region of interest" description="Disordered" evidence="2">
    <location>
        <begin position="24"/>
        <end position="59"/>
    </location>
</feature>
<evidence type="ECO:0000313" key="5">
    <source>
        <dbReference type="Proteomes" id="UP001501822"/>
    </source>
</evidence>
<feature type="chain" id="PRO_5045311068" description="Serine protease" evidence="3">
    <location>
        <begin position="23"/>
        <end position="277"/>
    </location>
</feature>
<proteinExistence type="predicted"/>
<dbReference type="PROSITE" id="PS00134">
    <property type="entry name" value="TRYPSIN_HIS"/>
    <property type="match status" value="1"/>
</dbReference>
<dbReference type="InterPro" id="IPR018114">
    <property type="entry name" value="TRYPSIN_HIS"/>
</dbReference>
<name>A0ABN0WSL9_9ACTN</name>
<evidence type="ECO:0008006" key="6">
    <source>
        <dbReference type="Google" id="ProtNLM"/>
    </source>
</evidence>
<dbReference type="Gene3D" id="2.40.10.10">
    <property type="entry name" value="Trypsin-like serine proteases"/>
    <property type="match status" value="2"/>
</dbReference>
<dbReference type="EMBL" id="BAAABM010000037">
    <property type="protein sequence ID" value="GAA0345705.1"/>
    <property type="molecule type" value="Genomic_DNA"/>
</dbReference>
<evidence type="ECO:0000256" key="2">
    <source>
        <dbReference type="SAM" id="MobiDB-lite"/>
    </source>
</evidence>
<dbReference type="PANTHER" id="PTHR15462">
    <property type="entry name" value="SERINE PROTEASE"/>
    <property type="match status" value="1"/>
</dbReference>
<protein>
    <recommendedName>
        <fullName evidence="6">Serine protease</fullName>
    </recommendedName>
</protein>
<organism evidence="4 5">
    <name type="scientific">Actinoallomurus spadix</name>
    <dbReference type="NCBI Taxonomy" id="79912"/>
    <lineage>
        <taxon>Bacteria</taxon>
        <taxon>Bacillati</taxon>
        <taxon>Actinomycetota</taxon>
        <taxon>Actinomycetes</taxon>
        <taxon>Streptosporangiales</taxon>
        <taxon>Thermomonosporaceae</taxon>
        <taxon>Actinoallomurus</taxon>
    </lineage>
</organism>
<feature type="signal peptide" evidence="3">
    <location>
        <begin position="1"/>
        <end position="22"/>
    </location>
</feature>
<dbReference type="InterPro" id="IPR043504">
    <property type="entry name" value="Peptidase_S1_PA_chymotrypsin"/>
</dbReference>
<comment type="caution">
    <text evidence="4">The sequence shown here is derived from an EMBL/GenBank/DDBJ whole genome shotgun (WGS) entry which is preliminary data.</text>
</comment>
<keyword evidence="1 3" id="KW-0732">Signal</keyword>
<dbReference type="RefSeq" id="WP_252808433.1">
    <property type="nucleotide sequence ID" value="NZ_BAAABM010000037.1"/>
</dbReference>
<dbReference type="PROSITE" id="PS51257">
    <property type="entry name" value="PROKAR_LIPOPROTEIN"/>
    <property type="match status" value="1"/>
</dbReference>
<evidence type="ECO:0000256" key="1">
    <source>
        <dbReference type="ARBA" id="ARBA00022729"/>
    </source>
</evidence>
<feature type="compositionally biased region" description="Pro residues" evidence="2">
    <location>
        <begin position="38"/>
        <end position="52"/>
    </location>
</feature>
<dbReference type="PANTHER" id="PTHR15462:SF8">
    <property type="entry name" value="SERINE PROTEASE"/>
    <property type="match status" value="1"/>
</dbReference>
<gene>
    <name evidence="4" type="ORF">GCM10010151_39100</name>
</gene>
<dbReference type="InterPro" id="IPR009003">
    <property type="entry name" value="Peptidase_S1_PA"/>
</dbReference>
<keyword evidence="5" id="KW-1185">Reference proteome</keyword>
<sequence length="277" mass="29165">MRKLLWLVVSTVLLAGCTEARGGTPHTVAGARNAVAPPASPSPTATPTPLPKGTPTAKSLTAGRRVGAIFSHDTSGTHFCTGSTVDSPGHNLIITAAHCLHGGKGSSYTSDLVFVPGYHDGKAPYGVWKIRSLLVDTRWAHGSDEDLDVGFAVVAPLNGKNVGDVVGVNTLGIDPGFRNVVRVTGYPMRSDKPITCVNATTKADTYQLRFACNGYFPGTSGSPWLADFDPDRGGRVVGVIGGRDEGGDEDDISYSSYFDDDVKHLYDEAVRESASSQ</sequence>
<reference evidence="4 5" key="1">
    <citation type="journal article" date="2019" name="Int. J. Syst. Evol. Microbiol.">
        <title>The Global Catalogue of Microorganisms (GCM) 10K type strain sequencing project: providing services to taxonomists for standard genome sequencing and annotation.</title>
        <authorList>
            <consortium name="The Broad Institute Genomics Platform"/>
            <consortium name="The Broad Institute Genome Sequencing Center for Infectious Disease"/>
            <person name="Wu L."/>
            <person name="Ma J."/>
        </authorList>
    </citation>
    <scope>NUCLEOTIDE SEQUENCE [LARGE SCALE GENOMIC DNA]</scope>
    <source>
        <strain evidence="4 5">JCM 3146</strain>
    </source>
</reference>
<dbReference type="SUPFAM" id="SSF50494">
    <property type="entry name" value="Trypsin-like serine proteases"/>
    <property type="match status" value="1"/>
</dbReference>